<dbReference type="InterPro" id="IPR025944">
    <property type="entry name" value="Sigma_54_int_dom_CS"/>
</dbReference>
<dbReference type="SUPFAM" id="SSF46689">
    <property type="entry name" value="Homeodomain-like"/>
    <property type="match status" value="1"/>
</dbReference>
<dbReference type="InterPro" id="IPR027417">
    <property type="entry name" value="P-loop_NTPase"/>
</dbReference>
<dbReference type="InterPro" id="IPR058031">
    <property type="entry name" value="AAA_lid_NorR"/>
</dbReference>
<dbReference type="Pfam" id="PF02954">
    <property type="entry name" value="HTH_8"/>
    <property type="match status" value="1"/>
</dbReference>
<dbReference type="CDD" id="cd00009">
    <property type="entry name" value="AAA"/>
    <property type="match status" value="1"/>
</dbReference>
<feature type="domain" description="Sigma-54 factor interaction" evidence="6">
    <location>
        <begin position="143"/>
        <end position="372"/>
    </location>
</feature>
<dbReference type="PANTHER" id="PTHR32071">
    <property type="entry name" value="TRANSCRIPTIONAL REGULATORY PROTEIN"/>
    <property type="match status" value="1"/>
</dbReference>
<evidence type="ECO:0000256" key="5">
    <source>
        <dbReference type="ARBA" id="ARBA00023163"/>
    </source>
</evidence>
<dbReference type="InterPro" id="IPR002197">
    <property type="entry name" value="HTH_Fis"/>
</dbReference>
<evidence type="ECO:0000313" key="8">
    <source>
        <dbReference type="Proteomes" id="UP001202961"/>
    </source>
</evidence>
<dbReference type="Pfam" id="PF00158">
    <property type="entry name" value="Sigma54_activat"/>
    <property type="match status" value="1"/>
</dbReference>
<dbReference type="Proteomes" id="UP001202961">
    <property type="component" value="Unassembled WGS sequence"/>
</dbReference>
<dbReference type="Gene3D" id="3.40.50.300">
    <property type="entry name" value="P-loop containing nucleotide triphosphate hydrolases"/>
    <property type="match status" value="1"/>
</dbReference>
<keyword evidence="4" id="KW-0238">DNA-binding</keyword>
<keyword evidence="2" id="KW-0067">ATP-binding</keyword>
<dbReference type="EMBL" id="JAMQBK010000024">
    <property type="protein sequence ID" value="MCM2370870.1"/>
    <property type="molecule type" value="Genomic_DNA"/>
</dbReference>
<evidence type="ECO:0000259" key="6">
    <source>
        <dbReference type="PROSITE" id="PS50045"/>
    </source>
</evidence>
<evidence type="ECO:0000313" key="7">
    <source>
        <dbReference type="EMBL" id="MCM2370870.1"/>
    </source>
</evidence>
<keyword evidence="8" id="KW-1185">Reference proteome</keyword>
<dbReference type="InterPro" id="IPR025943">
    <property type="entry name" value="Sigma_54_int_dom_ATP-bd_2"/>
</dbReference>
<evidence type="ECO:0000256" key="1">
    <source>
        <dbReference type="ARBA" id="ARBA00022741"/>
    </source>
</evidence>
<reference evidence="7 8" key="1">
    <citation type="journal article" date="2022" name="Syst. Appl. Microbiol.">
        <title>Rhodopirellula aestuarii sp. nov., a novel member of the genus Rhodopirellula isolated from brackish sediments collected in the Tagus River estuary, Portugal.</title>
        <authorList>
            <person name="Vitorino I.R."/>
            <person name="Klimek D."/>
            <person name="Calusinska M."/>
            <person name="Lobo-da-Cunha A."/>
            <person name="Vasconcelos V."/>
            <person name="Lage O.M."/>
        </authorList>
    </citation>
    <scope>NUCLEOTIDE SEQUENCE [LARGE SCALE GENOMIC DNA]</scope>
    <source>
        <strain evidence="7 8">ICT_H3.1</strain>
    </source>
</reference>
<protein>
    <submittedName>
        <fullName evidence="7">Sigma-54 dependent transcriptional regulator</fullName>
    </submittedName>
</protein>
<dbReference type="InterPro" id="IPR002078">
    <property type="entry name" value="Sigma_54_int"/>
</dbReference>
<gene>
    <name evidence="7" type="ORF">NB063_09650</name>
</gene>
<name>A0ABT0U2S5_9BACT</name>
<dbReference type="Gene3D" id="1.10.10.60">
    <property type="entry name" value="Homeodomain-like"/>
    <property type="match status" value="1"/>
</dbReference>
<dbReference type="SUPFAM" id="SSF52172">
    <property type="entry name" value="CheY-like"/>
    <property type="match status" value="1"/>
</dbReference>
<dbReference type="PROSITE" id="PS50045">
    <property type="entry name" value="SIGMA54_INTERACT_4"/>
    <property type="match status" value="1"/>
</dbReference>
<keyword evidence="3" id="KW-0805">Transcription regulation</keyword>
<keyword evidence="5" id="KW-0804">Transcription</keyword>
<dbReference type="PROSITE" id="PS00675">
    <property type="entry name" value="SIGMA54_INTERACT_1"/>
    <property type="match status" value="1"/>
</dbReference>
<sequence length="478" mass="53563">MLPRIQLVIDRESTCERVQRCLLDVACVLIVADQSAVFWDAVGEPADLLLISRNRIPEPAAETIESIAELPSFPETVVLIDTEDANDRAELLAAGAYALLSTTISDDIFRETILALVERRQAELDSQVQSDMRDATETRLSDFASESPAMQRFMRTVRRVVQADSSLLILGETGVGKERLARAIHEASPRGERPFVPVNCAAFPESLLESELFGHEEGAFTGASSDRRGCFEMAHGGTIFLDEIGEVPKYVQVKLLRVLQERQIQRLGSEESIPIDVRIMAATNRDLTEEMEARRFRRDLYYRLSVVTLAIPSLREHPEDIPSLLDRYLNEFRTTVRKPDLSYSPLAITALCQYAWPGNVRELINVVERAALLCEGDEITLADLPPEIGGASRDQPYAPPAIESGDAIPLPSEWQSLHWSTLRPLVARQLEYAYLDHHLKAAGGRISQTAKTSGLSTRSLYLMMKRHGLRKETFRRKP</sequence>
<accession>A0ABT0U2S5</accession>
<dbReference type="RefSeq" id="WP_250928511.1">
    <property type="nucleotide sequence ID" value="NZ_JAMQBK010000024.1"/>
</dbReference>
<dbReference type="InterPro" id="IPR011006">
    <property type="entry name" value="CheY-like_superfamily"/>
</dbReference>
<dbReference type="SMART" id="SM00382">
    <property type="entry name" value="AAA"/>
    <property type="match status" value="1"/>
</dbReference>
<comment type="caution">
    <text evidence="7">The sequence shown here is derived from an EMBL/GenBank/DDBJ whole genome shotgun (WGS) entry which is preliminary data.</text>
</comment>
<evidence type="ECO:0000256" key="4">
    <source>
        <dbReference type="ARBA" id="ARBA00023125"/>
    </source>
</evidence>
<keyword evidence="1" id="KW-0547">Nucleotide-binding</keyword>
<evidence type="ECO:0000256" key="3">
    <source>
        <dbReference type="ARBA" id="ARBA00023015"/>
    </source>
</evidence>
<dbReference type="PROSITE" id="PS00688">
    <property type="entry name" value="SIGMA54_INTERACT_3"/>
    <property type="match status" value="1"/>
</dbReference>
<proteinExistence type="predicted"/>
<organism evidence="7 8">
    <name type="scientific">Aporhodopirellula aestuarii</name>
    <dbReference type="NCBI Taxonomy" id="2950107"/>
    <lineage>
        <taxon>Bacteria</taxon>
        <taxon>Pseudomonadati</taxon>
        <taxon>Planctomycetota</taxon>
        <taxon>Planctomycetia</taxon>
        <taxon>Pirellulales</taxon>
        <taxon>Pirellulaceae</taxon>
        <taxon>Aporhodopirellula</taxon>
    </lineage>
</organism>
<dbReference type="InterPro" id="IPR009057">
    <property type="entry name" value="Homeodomain-like_sf"/>
</dbReference>
<dbReference type="Pfam" id="PF25601">
    <property type="entry name" value="AAA_lid_14"/>
    <property type="match status" value="1"/>
</dbReference>
<dbReference type="SUPFAM" id="SSF52540">
    <property type="entry name" value="P-loop containing nucleoside triphosphate hydrolases"/>
    <property type="match status" value="1"/>
</dbReference>
<dbReference type="Gene3D" id="1.10.8.60">
    <property type="match status" value="1"/>
</dbReference>
<dbReference type="InterPro" id="IPR003593">
    <property type="entry name" value="AAA+_ATPase"/>
</dbReference>
<dbReference type="PANTHER" id="PTHR32071:SF117">
    <property type="entry name" value="PTS-DEPENDENT DIHYDROXYACETONE KINASE OPERON REGULATORY PROTEIN-RELATED"/>
    <property type="match status" value="1"/>
</dbReference>
<dbReference type="InterPro" id="IPR025662">
    <property type="entry name" value="Sigma_54_int_dom_ATP-bd_1"/>
</dbReference>
<evidence type="ECO:0000256" key="2">
    <source>
        <dbReference type="ARBA" id="ARBA00022840"/>
    </source>
</evidence>
<dbReference type="PROSITE" id="PS00676">
    <property type="entry name" value="SIGMA54_INTERACT_2"/>
    <property type="match status" value="1"/>
</dbReference>